<sequence length="368" mass="43355">MSTLFTYLSSISNTLDISVSELCNQLIRAAFFYQLNLRAVSPGTDLLNVIEQPLELEPVFQKLGGLISVSFYSEVFVHQVCAKFTLMKHILDGQLYPEDLSLCLSHKSFLALCYQVLRPDNIQVLSLDQKLLHFKTLLFERRQQKRRTGFSIPKLVFSDPFFEQNRDIIEDLLSLHLYGLPTKTMFCFNQFSSVTIYKKKVLTVVQKKKLSDSQISRIDKQWDTNRQFLKLLKEQIDNQQSLLQEEQKYVRKSQILPTPPPFQIVYPFQEPQLRFQIKLDHIVKLNNEPNTKIQQTKSKYEQLLTQNLGADEQDLVFHVQQFNANKMFIEKTEKFQLLVQKVKSFLTRENVLKKMEMNIEFHRKRTFK</sequence>
<protein>
    <submittedName>
        <fullName evidence="2">Hypothetical_protein</fullName>
    </submittedName>
</protein>
<dbReference type="EMBL" id="CAXDID020000281">
    <property type="protein sequence ID" value="CAL6070016.1"/>
    <property type="molecule type" value="Genomic_DNA"/>
</dbReference>
<accession>A0AA86P919</accession>
<organism evidence="1">
    <name type="scientific">Hexamita inflata</name>
    <dbReference type="NCBI Taxonomy" id="28002"/>
    <lineage>
        <taxon>Eukaryota</taxon>
        <taxon>Metamonada</taxon>
        <taxon>Diplomonadida</taxon>
        <taxon>Hexamitidae</taxon>
        <taxon>Hexamitinae</taxon>
        <taxon>Hexamita</taxon>
    </lineage>
</organism>
<dbReference type="EMBL" id="CATOUU010000557">
    <property type="protein sequence ID" value="CAI9934073.1"/>
    <property type="molecule type" value="Genomic_DNA"/>
</dbReference>
<evidence type="ECO:0000313" key="3">
    <source>
        <dbReference type="Proteomes" id="UP001642409"/>
    </source>
</evidence>
<name>A0AA86P919_9EUKA</name>
<proteinExistence type="predicted"/>
<dbReference type="Proteomes" id="UP001642409">
    <property type="component" value="Unassembled WGS sequence"/>
</dbReference>
<comment type="caution">
    <text evidence="1">The sequence shown here is derived from an EMBL/GenBank/DDBJ whole genome shotgun (WGS) entry which is preliminary data.</text>
</comment>
<evidence type="ECO:0000313" key="1">
    <source>
        <dbReference type="EMBL" id="CAI9934073.1"/>
    </source>
</evidence>
<evidence type="ECO:0000313" key="2">
    <source>
        <dbReference type="EMBL" id="CAL6070016.1"/>
    </source>
</evidence>
<keyword evidence="3" id="KW-1185">Reference proteome</keyword>
<dbReference type="AlphaFoldDB" id="A0AA86P919"/>
<reference evidence="1" key="1">
    <citation type="submission" date="2023-06" db="EMBL/GenBank/DDBJ databases">
        <authorList>
            <person name="Kurt Z."/>
        </authorList>
    </citation>
    <scope>NUCLEOTIDE SEQUENCE</scope>
</reference>
<gene>
    <name evidence="1" type="ORF">HINF_LOCUS21718</name>
    <name evidence="2" type="ORF">HINF_LOCUS54254</name>
</gene>
<reference evidence="2 3" key="2">
    <citation type="submission" date="2024-07" db="EMBL/GenBank/DDBJ databases">
        <authorList>
            <person name="Akdeniz Z."/>
        </authorList>
    </citation>
    <scope>NUCLEOTIDE SEQUENCE [LARGE SCALE GENOMIC DNA]</scope>
</reference>